<comment type="caution">
    <text evidence="2">The sequence shown here is derived from an EMBL/GenBank/DDBJ whole genome shotgun (WGS) entry which is preliminary data.</text>
</comment>
<dbReference type="InterPro" id="IPR043128">
    <property type="entry name" value="Rev_trsase/Diguanyl_cyclase"/>
</dbReference>
<dbReference type="Gene3D" id="3.30.70.270">
    <property type="match status" value="1"/>
</dbReference>
<dbReference type="Gene3D" id="3.10.10.10">
    <property type="entry name" value="HIV Type 1 Reverse Transcriptase, subunit A, domain 1"/>
    <property type="match status" value="1"/>
</dbReference>
<dbReference type="PANTHER" id="PTHR24559">
    <property type="entry name" value="TRANSPOSON TY3-I GAG-POL POLYPROTEIN"/>
    <property type="match status" value="1"/>
</dbReference>
<evidence type="ECO:0000259" key="1">
    <source>
        <dbReference type="Pfam" id="PF03732"/>
    </source>
</evidence>
<dbReference type="SUPFAM" id="SSF56672">
    <property type="entry name" value="DNA/RNA polymerases"/>
    <property type="match status" value="1"/>
</dbReference>
<feature type="non-terminal residue" evidence="2">
    <location>
        <position position="1"/>
    </location>
</feature>
<dbReference type="InterPro" id="IPR005162">
    <property type="entry name" value="Retrotrans_gag_dom"/>
</dbReference>
<reference evidence="2" key="1">
    <citation type="journal article" date="2019" name="Sci. Rep.">
        <title>Draft genome of Tanacetum cinerariifolium, the natural source of mosquito coil.</title>
        <authorList>
            <person name="Yamashiro T."/>
            <person name="Shiraishi A."/>
            <person name="Satake H."/>
            <person name="Nakayama K."/>
        </authorList>
    </citation>
    <scope>NUCLEOTIDE SEQUENCE</scope>
</reference>
<dbReference type="PANTHER" id="PTHR24559:SF447">
    <property type="entry name" value="RNA-DIRECTED DNA POLYMERASE HOMOLOG"/>
    <property type="match status" value="1"/>
</dbReference>
<protein>
    <recommendedName>
        <fullName evidence="1">Retrotransposon gag domain-containing protein</fullName>
    </recommendedName>
</protein>
<feature type="non-terminal residue" evidence="2">
    <location>
        <position position="486"/>
    </location>
</feature>
<dbReference type="InterPro" id="IPR043502">
    <property type="entry name" value="DNA/RNA_pol_sf"/>
</dbReference>
<evidence type="ECO:0000313" key="2">
    <source>
        <dbReference type="EMBL" id="GFB06516.1"/>
    </source>
</evidence>
<gene>
    <name evidence="2" type="ORF">Tci_678487</name>
</gene>
<organism evidence="2">
    <name type="scientific">Tanacetum cinerariifolium</name>
    <name type="common">Dalmatian daisy</name>
    <name type="synonym">Chrysanthemum cinerariifolium</name>
    <dbReference type="NCBI Taxonomy" id="118510"/>
    <lineage>
        <taxon>Eukaryota</taxon>
        <taxon>Viridiplantae</taxon>
        <taxon>Streptophyta</taxon>
        <taxon>Embryophyta</taxon>
        <taxon>Tracheophyta</taxon>
        <taxon>Spermatophyta</taxon>
        <taxon>Magnoliopsida</taxon>
        <taxon>eudicotyledons</taxon>
        <taxon>Gunneridae</taxon>
        <taxon>Pentapetalae</taxon>
        <taxon>asterids</taxon>
        <taxon>campanulids</taxon>
        <taxon>Asterales</taxon>
        <taxon>Asteraceae</taxon>
        <taxon>Asteroideae</taxon>
        <taxon>Anthemideae</taxon>
        <taxon>Anthemidinae</taxon>
        <taxon>Tanacetum</taxon>
    </lineage>
</organism>
<accession>A0A699KQL4</accession>
<dbReference type="AlphaFoldDB" id="A0A699KQL4"/>
<dbReference type="Pfam" id="PF03732">
    <property type="entry name" value="Retrotrans_gag"/>
    <property type="match status" value="1"/>
</dbReference>
<dbReference type="InterPro" id="IPR053134">
    <property type="entry name" value="RNA-dir_DNA_polymerase"/>
</dbReference>
<sequence>NAASGSTVIEENRGRDDLLQNPKKRGTFKDIGEARAVDDFLWEMEQYLEGVNVVDDASKIKMATRYLKDTAASWWRRRYEDIDRGTATIDIWAEFVVDFRKQFYPENAKNKAKSRLYLSMAIAYAEALIDFSIRRESSKLKDRKVNQEKCEGEKNAQPKVDAAHKPPIRKDKNLKTNYKSGGSFICDGPHRARDCPKKASLNGSETIKAVNSPAKAIHGVAKDVRAKIGECEGTIDLSVVLMDDFKVVLGLEFLDKVRAFSMPFVNSLCILDGGKTCMVSKERDAKSRAKTLSAMQFKKGFNKSEPSYLAITRLETDEGSSKVEVPKVIERGGGSYHRVGDEFQTPRQSPLLNATIRVERATQPTQRANGYYRALKKVTIKNKYPIPLIVDLFDQLGKARYFTKLDLRSGARDCPKKASLNGLSAYEDEEASDGGSMGSIRILNAIKAKTEVPKVLGKDLQYVEETINGVKVRIVVDSGVTYNFVA</sequence>
<proteinExistence type="predicted"/>
<dbReference type="EMBL" id="BKCJ010544526">
    <property type="protein sequence ID" value="GFB06516.1"/>
    <property type="molecule type" value="Genomic_DNA"/>
</dbReference>
<name>A0A699KQL4_TANCI</name>
<feature type="domain" description="Retrotransposon gag" evidence="1">
    <location>
        <begin position="61"/>
        <end position="116"/>
    </location>
</feature>